<feature type="non-terminal residue" evidence="2">
    <location>
        <position position="1"/>
    </location>
</feature>
<name>A0A9D4EKD1_DREPO</name>
<keyword evidence="1" id="KW-0472">Membrane</keyword>
<reference evidence="2" key="2">
    <citation type="submission" date="2020-11" db="EMBL/GenBank/DDBJ databases">
        <authorList>
            <person name="McCartney M.A."/>
            <person name="Auch B."/>
            <person name="Kono T."/>
            <person name="Mallez S."/>
            <person name="Becker A."/>
            <person name="Gohl D.M."/>
            <person name="Silverstein K.A.T."/>
            <person name="Koren S."/>
            <person name="Bechman K.B."/>
            <person name="Herman A."/>
            <person name="Abrahante J.E."/>
            <person name="Garbe J."/>
        </authorList>
    </citation>
    <scope>NUCLEOTIDE SEQUENCE</scope>
    <source>
        <strain evidence="2">Duluth1</strain>
        <tissue evidence="2">Whole animal</tissue>
    </source>
</reference>
<keyword evidence="1" id="KW-0812">Transmembrane</keyword>
<feature type="transmembrane region" description="Helical" evidence="1">
    <location>
        <begin position="269"/>
        <end position="289"/>
    </location>
</feature>
<sequence length="341" mass="38189">YVSGVHTWGLHAVCPAYQVPHITTSGVVCCHPVLFCPLDSQITFCTSNGGRDTCEKCPLGWHGTYITSSLDANIERCFQYSSKHKTCALDDNAWTELSKGKHGMPCRCDEARCYHGSPSEFGCLYRECGNDAELDPYTGECKQCGPLRFKKDVCGYCLVNETAWRLSEKKRIKSTNKDISAEQEHIDSPDIIAVITDVHRNSELYLVDTKVVPSEQASSLSEEDNLYRTSTSINVNDDLYRTPNSPSEDDDLYRKPTIENVKDDLHRTVLSIAVVFLVILNTVLIVLLIRRNLKKKRTPSQVKLLKDSQHISHCTCKGIKATFGCLFCTVAVCECRSVSFV</sequence>
<reference evidence="2" key="1">
    <citation type="journal article" date="2019" name="bioRxiv">
        <title>The Genome of the Zebra Mussel, Dreissena polymorpha: A Resource for Invasive Species Research.</title>
        <authorList>
            <person name="McCartney M.A."/>
            <person name="Auch B."/>
            <person name="Kono T."/>
            <person name="Mallez S."/>
            <person name="Zhang Y."/>
            <person name="Obille A."/>
            <person name="Becker A."/>
            <person name="Abrahante J.E."/>
            <person name="Garbe J."/>
            <person name="Badalamenti J.P."/>
            <person name="Herman A."/>
            <person name="Mangelson H."/>
            <person name="Liachko I."/>
            <person name="Sullivan S."/>
            <person name="Sone E.D."/>
            <person name="Koren S."/>
            <person name="Silverstein K.A.T."/>
            <person name="Beckman K.B."/>
            <person name="Gohl D.M."/>
        </authorList>
    </citation>
    <scope>NUCLEOTIDE SEQUENCE</scope>
    <source>
        <strain evidence="2">Duluth1</strain>
        <tissue evidence="2">Whole animal</tissue>
    </source>
</reference>
<dbReference type="AlphaFoldDB" id="A0A9D4EKD1"/>
<dbReference type="Proteomes" id="UP000828390">
    <property type="component" value="Unassembled WGS sequence"/>
</dbReference>
<protein>
    <submittedName>
        <fullName evidence="2">Uncharacterized protein</fullName>
    </submittedName>
</protein>
<evidence type="ECO:0000313" key="2">
    <source>
        <dbReference type="EMBL" id="KAH3780101.1"/>
    </source>
</evidence>
<accession>A0A9D4EKD1</accession>
<organism evidence="2 3">
    <name type="scientific">Dreissena polymorpha</name>
    <name type="common">Zebra mussel</name>
    <name type="synonym">Mytilus polymorpha</name>
    <dbReference type="NCBI Taxonomy" id="45954"/>
    <lineage>
        <taxon>Eukaryota</taxon>
        <taxon>Metazoa</taxon>
        <taxon>Spiralia</taxon>
        <taxon>Lophotrochozoa</taxon>
        <taxon>Mollusca</taxon>
        <taxon>Bivalvia</taxon>
        <taxon>Autobranchia</taxon>
        <taxon>Heteroconchia</taxon>
        <taxon>Euheterodonta</taxon>
        <taxon>Imparidentia</taxon>
        <taxon>Neoheterodontei</taxon>
        <taxon>Myida</taxon>
        <taxon>Dreissenoidea</taxon>
        <taxon>Dreissenidae</taxon>
        <taxon>Dreissena</taxon>
    </lineage>
</organism>
<keyword evidence="1" id="KW-1133">Transmembrane helix</keyword>
<dbReference type="EMBL" id="JAIWYP010000008">
    <property type="protein sequence ID" value="KAH3780101.1"/>
    <property type="molecule type" value="Genomic_DNA"/>
</dbReference>
<evidence type="ECO:0000256" key="1">
    <source>
        <dbReference type="SAM" id="Phobius"/>
    </source>
</evidence>
<gene>
    <name evidence="2" type="ORF">DPMN_157911</name>
</gene>
<evidence type="ECO:0000313" key="3">
    <source>
        <dbReference type="Proteomes" id="UP000828390"/>
    </source>
</evidence>
<keyword evidence="3" id="KW-1185">Reference proteome</keyword>
<proteinExistence type="predicted"/>
<comment type="caution">
    <text evidence="2">The sequence shown here is derived from an EMBL/GenBank/DDBJ whole genome shotgun (WGS) entry which is preliminary data.</text>
</comment>